<evidence type="ECO:0000313" key="2">
    <source>
        <dbReference type="Proteomes" id="UP000176665"/>
    </source>
</evidence>
<name>A0A1F5YSS9_9BACT</name>
<protein>
    <submittedName>
        <fullName evidence="1">Uncharacterized protein</fullName>
    </submittedName>
</protein>
<organism evidence="1 2">
    <name type="scientific">Candidatus Gottesmanbacteria bacterium RBG_16_37_8</name>
    <dbReference type="NCBI Taxonomy" id="1798371"/>
    <lineage>
        <taxon>Bacteria</taxon>
        <taxon>Candidatus Gottesmaniibacteriota</taxon>
    </lineage>
</organism>
<proteinExistence type="predicted"/>
<dbReference type="AlphaFoldDB" id="A0A1F5YSS9"/>
<sequence length="67" mass="7558">MSDIINLNLREKFLKIYADLPIAVRSEIIASLPETGPVTWNSSFVEVSQNTPLGEKILKELVEMEII</sequence>
<gene>
    <name evidence="1" type="ORF">A2W14_03645</name>
</gene>
<dbReference type="STRING" id="1798371.A2W14_03645"/>
<dbReference type="EMBL" id="MFJA01000038">
    <property type="protein sequence ID" value="OGG03164.1"/>
    <property type="molecule type" value="Genomic_DNA"/>
</dbReference>
<reference evidence="1 2" key="1">
    <citation type="journal article" date="2016" name="Nat. Commun.">
        <title>Thousands of microbial genomes shed light on interconnected biogeochemical processes in an aquifer system.</title>
        <authorList>
            <person name="Anantharaman K."/>
            <person name="Brown C.T."/>
            <person name="Hug L.A."/>
            <person name="Sharon I."/>
            <person name="Castelle C.J."/>
            <person name="Probst A.J."/>
            <person name="Thomas B.C."/>
            <person name="Singh A."/>
            <person name="Wilkins M.J."/>
            <person name="Karaoz U."/>
            <person name="Brodie E.L."/>
            <person name="Williams K.H."/>
            <person name="Hubbard S.S."/>
            <person name="Banfield J.F."/>
        </authorList>
    </citation>
    <scope>NUCLEOTIDE SEQUENCE [LARGE SCALE GENOMIC DNA]</scope>
</reference>
<dbReference type="Proteomes" id="UP000176665">
    <property type="component" value="Unassembled WGS sequence"/>
</dbReference>
<comment type="caution">
    <text evidence="1">The sequence shown here is derived from an EMBL/GenBank/DDBJ whole genome shotgun (WGS) entry which is preliminary data.</text>
</comment>
<accession>A0A1F5YSS9</accession>
<evidence type="ECO:0000313" key="1">
    <source>
        <dbReference type="EMBL" id="OGG03164.1"/>
    </source>
</evidence>